<protein>
    <submittedName>
        <fullName evidence="3">50S ribosomal protein L7/L12</fullName>
    </submittedName>
</protein>
<organism evidence="3 4">
    <name type="scientific">Acinetobacter nematophilus</name>
    <dbReference type="NCBI Taxonomy" id="2994642"/>
    <lineage>
        <taxon>Bacteria</taxon>
        <taxon>Pseudomonadati</taxon>
        <taxon>Pseudomonadota</taxon>
        <taxon>Gammaproteobacteria</taxon>
        <taxon>Moraxellales</taxon>
        <taxon>Moraxellaceae</taxon>
        <taxon>Acinetobacter</taxon>
    </lineage>
</organism>
<accession>A0A9X3IJ52</accession>
<keyword evidence="2" id="KW-0472">Membrane</keyword>
<dbReference type="RefSeq" id="WP_266131564.1">
    <property type="nucleotide sequence ID" value="NZ_JAPKMY010000012.1"/>
</dbReference>
<evidence type="ECO:0000313" key="4">
    <source>
        <dbReference type="Proteomes" id="UP001146019"/>
    </source>
</evidence>
<keyword evidence="4" id="KW-1185">Reference proteome</keyword>
<dbReference type="Proteomes" id="UP001146019">
    <property type="component" value="Unassembled WGS sequence"/>
</dbReference>
<feature type="region of interest" description="Disordered" evidence="1">
    <location>
        <begin position="192"/>
        <end position="217"/>
    </location>
</feature>
<dbReference type="EMBL" id="JAPKMY010000012">
    <property type="protein sequence ID" value="MCX5469600.1"/>
    <property type="molecule type" value="Genomic_DNA"/>
</dbReference>
<evidence type="ECO:0000313" key="3">
    <source>
        <dbReference type="EMBL" id="MCX5469600.1"/>
    </source>
</evidence>
<gene>
    <name evidence="3" type="ORF">OSH00_17940</name>
</gene>
<comment type="caution">
    <text evidence="3">The sequence shown here is derived from an EMBL/GenBank/DDBJ whole genome shotgun (WGS) entry which is preliminary data.</text>
</comment>
<dbReference type="InterPro" id="IPR014719">
    <property type="entry name" value="Ribosomal_bL12_C/ClpS-like"/>
</dbReference>
<feature type="transmembrane region" description="Helical" evidence="2">
    <location>
        <begin position="228"/>
        <end position="245"/>
    </location>
</feature>
<dbReference type="GO" id="GO:0005840">
    <property type="term" value="C:ribosome"/>
    <property type="evidence" value="ECO:0007669"/>
    <property type="project" value="UniProtKB-KW"/>
</dbReference>
<keyword evidence="3" id="KW-0687">Ribonucleoprotein</keyword>
<dbReference type="AlphaFoldDB" id="A0A9X3IJ52"/>
<name>A0A9X3IJ52_9GAMM</name>
<reference evidence="3" key="1">
    <citation type="submission" date="2022-11" db="EMBL/GenBank/DDBJ databases">
        <title>Biodiversity and phylogenetic relationships of bacteria.</title>
        <authorList>
            <person name="Machado R.A.R."/>
            <person name="Bhat A."/>
            <person name="Loulou A."/>
            <person name="Kallel S."/>
        </authorList>
    </citation>
    <scope>NUCLEOTIDE SEQUENCE</scope>
    <source>
        <strain evidence="3">A-IN1</strain>
    </source>
</reference>
<keyword evidence="3" id="KW-0689">Ribosomal protein</keyword>
<dbReference type="Gene3D" id="3.30.1390.10">
    <property type="match status" value="2"/>
</dbReference>
<keyword evidence="2" id="KW-0812">Transmembrane</keyword>
<sequence>MTHFNEQQLQEIRLLLQQNRKVEAVKYVKDHSDLGLKEAKDYVDQFQNQAQFFANQYASQSSADSDTPLQTHQQELQSLIQQGRKIEAIKIVMDQSQLGLKDAKDLVEELERNPHLDFQHFQSDQDFYQSAHSHYKSIQTNYSTGEIFILYQDGRKERIDEHHPDWDDIMDQFGGESYDSATDYLTAMQTRMQQNTPDSTRHAHTRPSASASPMVGIEDQSKKKRSSLFIFAVVIIIALILYLLSTR</sequence>
<evidence type="ECO:0000256" key="1">
    <source>
        <dbReference type="SAM" id="MobiDB-lite"/>
    </source>
</evidence>
<proteinExistence type="predicted"/>
<keyword evidence="2" id="KW-1133">Transmembrane helix</keyword>
<evidence type="ECO:0000256" key="2">
    <source>
        <dbReference type="SAM" id="Phobius"/>
    </source>
</evidence>